<dbReference type="NCBIfam" id="NF033537">
    <property type="entry name" value="lasso_biosyn_B2"/>
    <property type="match status" value="1"/>
</dbReference>
<name>A0ABT1U9M6_9GAMM</name>
<sequence length="168" mass="18430">MFSQRSFRALPLIARKTRGLARLSRFEKIWLLPAWFLLGVSRFLILFVPFRRLAARLGGVGHLAPWVPLLGARDEAVALSIARVVRTAARYTPWQSNCFPRAVAARILLGFHGVPYVLFFGVNRDAAGAKITAHAWVAAGRVQVTGGGSFGRFVVVGCFVSNRCSFSG</sequence>
<evidence type="ECO:0000256" key="1">
    <source>
        <dbReference type="SAM" id="Phobius"/>
    </source>
</evidence>
<protein>
    <submittedName>
        <fullName evidence="3">Lasso peptide biosynthesis B2 protein</fullName>
    </submittedName>
</protein>
<dbReference type="InterPro" id="IPR053521">
    <property type="entry name" value="McjB-like"/>
</dbReference>
<feature type="transmembrane region" description="Helical" evidence="1">
    <location>
        <begin position="29"/>
        <end position="48"/>
    </location>
</feature>
<dbReference type="Proteomes" id="UP001524586">
    <property type="component" value="Unassembled WGS sequence"/>
</dbReference>
<accession>A0ABT1U9M6</accession>
<dbReference type="RefSeq" id="WP_256616988.1">
    <property type="nucleotide sequence ID" value="NZ_JANIBK010000180.1"/>
</dbReference>
<reference evidence="3 4" key="1">
    <citation type="submission" date="2022-07" db="EMBL/GenBank/DDBJ databases">
        <title>Methylomonas rivi sp. nov., Methylomonas rosea sp. nov., Methylomonas aureus sp. nov. and Methylomonas subterranea sp. nov., four novel methanotrophs isolated from a freshwater creek and the deep terrestrial subsurface.</title>
        <authorList>
            <person name="Abin C."/>
            <person name="Sankaranarayanan K."/>
            <person name="Garner C."/>
            <person name="Sindelar R."/>
            <person name="Kotary K."/>
            <person name="Garner R."/>
            <person name="Barclay S."/>
            <person name="Lawson P."/>
            <person name="Krumholz L."/>
        </authorList>
    </citation>
    <scope>NUCLEOTIDE SEQUENCE [LARGE SCALE GENOMIC DNA]</scope>
    <source>
        <strain evidence="3 4">WSC-6</strain>
    </source>
</reference>
<proteinExistence type="predicted"/>
<dbReference type="InterPro" id="IPR032708">
    <property type="entry name" value="McjB_C"/>
</dbReference>
<evidence type="ECO:0000313" key="3">
    <source>
        <dbReference type="EMBL" id="MCQ8130567.1"/>
    </source>
</evidence>
<keyword evidence="1" id="KW-0812">Transmembrane</keyword>
<keyword evidence="1" id="KW-0472">Membrane</keyword>
<evidence type="ECO:0000259" key="2">
    <source>
        <dbReference type="Pfam" id="PF13471"/>
    </source>
</evidence>
<comment type="caution">
    <text evidence="3">The sequence shown here is derived from an EMBL/GenBank/DDBJ whole genome shotgun (WGS) entry which is preliminary data.</text>
</comment>
<keyword evidence="1" id="KW-1133">Transmembrane helix</keyword>
<evidence type="ECO:0000313" key="4">
    <source>
        <dbReference type="Proteomes" id="UP001524586"/>
    </source>
</evidence>
<dbReference type="EMBL" id="JANIBK010000180">
    <property type="protein sequence ID" value="MCQ8130567.1"/>
    <property type="molecule type" value="Genomic_DNA"/>
</dbReference>
<keyword evidence="4" id="KW-1185">Reference proteome</keyword>
<organism evidence="3 4">
    <name type="scientific">Methylomonas rivi</name>
    <dbReference type="NCBI Taxonomy" id="2952226"/>
    <lineage>
        <taxon>Bacteria</taxon>
        <taxon>Pseudomonadati</taxon>
        <taxon>Pseudomonadota</taxon>
        <taxon>Gammaproteobacteria</taxon>
        <taxon>Methylococcales</taxon>
        <taxon>Methylococcaceae</taxon>
        <taxon>Methylomonas</taxon>
    </lineage>
</organism>
<gene>
    <name evidence="3" type="ORF">NP596_19055</name>
</gene>
<dbReference type="Pfam" id="PF13471">
    <property type="entry name" value="Transglut_core3"/>
    <property type="match status" value="1"/>
</dbReference>
<feature type="domain" description="Microcin J25-processing protein McjB C-terminal" evidence="2">
    <location>
        <begin position="45"/>
        <end position="152"/>
    </location>
</feature>